<dbReference type="Proteomes" id="UP000663970">
    <property type="component" value="Unassembled WGS sequence"/>
</dbReference>
<gene>
    <name evidence="1" type="ORF">JF544_13775</name>
</gene>
<accession>A0ABS3DYD7</accession>
<evidence type="ECO:0000313" key="1">
    <source>
        <dbReference type="EMBL" id="MBN8236331.1"/>
    </source>
</evidence>
<protein>
    <submittedName>
        <fullName evidence="1">Uncharacterized protein</fullName>
    </submittedName>
</protein>
<sequence length="55" mass="6301">MEGNQTPAAYRKKQSEILKARTGKGLYETRLEPDEEGTIILDPDDPVQQKLWNLD</sequence>
<name>A0ABS3DYD7_9BACI</name>
<organism evidence="1 2">
    <name type="scientific">Halobacillus kuroshimensis</name>
    <dbReference type="NCBI Taxonomy" id="302481"/>
    <lineage>
        <taxon>Bacteria</taxon>
        <taxon>Bacillati</taxon>
        <taxon>Bacillota</taxon>
        <taxon>Bacilli</taxon>
        <taxon>Bacillales</taxon>
        <taxon>Bacillaceae</taxon>
        <taxon>Halobacillus</taxon>
    </lineage>
</organism>
<evidence type="ECO:0000313" key="2">
    <source>
        <dbReference type="Proteomes" id="UP000663970"/>
    </source>
</evidence>
<comment type="caution">
    <text evidence="1">The sequence shown here is derived from an EMBL/GenBank/DDBJ whole genome shotgun (WGS) entry which is preliminary data.</text>
</comment>
<dbReference type="EMBL" id="JAEKJY010000004">
    <property type="protein sequence ID" value="MBN8236331.1"/>
    <property type="molecule type" value="Genomic_DNA"/>
</dbReference>
<keyword evidence="2" id="KW-1185">Reference proteome</keyword>
<reference evidence="1 2" key="1">
    <citation type="submission" date="2020-12" db="EMBL/GenBank/DDBJ databases">
        <title>Oil enriched cultivation method for isolating marine PHA-producing bacteria.</title>
        <authorList>
            <person name="Zheng W."/>
            <person name="Yu S."/>
            <person name="Huang Y."/>
        </authorList>
    </citation>
    <scope>NUCLEOTIDE SEQUENCE [LARGE SCALE GENOMIC DNA]</scope>
    <source>
        <strain evidence="1 2">SY-2-6</strain>
    </source>
</reference>
<dbReference type="RefSeq" id="WP_206934665.1">
    <property type="nucleotide sequence ID" value="NZ_JAEKJY010000004.1"/>
</dbReference>
<proteinExistence type="predicted"/>